<dbReference type="AlphaFoldDB" id="A0A2P1PVS1"/>
<dbReference type="OrthoDB" id="6194714at2"/>
<dbReference type="RefSeq" id="WP_106892793.1">
    <property type="nucleotide sequence ID" value="NZ_CP027860.1"/>
</dbReference>
<feature type="signal peptide" evidence="2">
    <location>
        <begin position="1"/>
        <end position="22"/>
    </location>
</feature>
<evidence type="ECO:0008006" key="5">
    <source>
        <dbReference type="Google" id="ProtNLM"/>
    </source>
</evidence>
<proteinExistence type="predicted"/>
<accession>A0A2P1PVS1</accession>
<reference evidence="3 4" key="1">
    <citation type="submission" date="2018-03" db="EMBL/GenBank/DDBJ databases">
        <title>Ahniella affigens gen. nov., sp. nov., a gammaproteobacterium isolated from sandy soil near a stream.</title>
        <authorList>
            <person name="Ko Y."/>
            <person name="Kim J.-H."/>
        </authorList>
    </citation>
    <scope>NUCLEOTIDE SEQUENCE [LARGE SCALE GENOMIC DNA]</scope>
    <source>
        <strain evidence="3 4">D13</strain>
    </source>
</reference>
<evidence type="ECO:0000313" key="4">
    <source>
        <dbReference type="Proteomes" id="UP000241074"/>
    </source>
</evidence>
<keyword evidence="4" id="KW-1185">Reference proteome</keyword>
<dbReference type="PROSITE" id="PS51257">
    <property type="entry name" value="PROKAR_LIPOPROTEIN"/>
    <property type="match status" value="1"/>
</dbReference>
<feature type="chain" id="PRO_5015111009" description="DUF2059 domain-containing protein" evidence="2">
    <location>
        <begin position="23"/>
        <end position="315"/>
    </location>
</feature>
<keyword evidence="2" id="KW-0732">Signal</keyword>
<dbReference type="EMBL" id="CP027860">
    <property type="protein sequence ID" value="AVP98874.1"/>
    <property type="molecule type" value="Genomic_DNA"/>
</dbReference>
<evidence type="ECO:0000256" key="1">
    <source>
        <dbReference type="SAM" id="MobiDB-lite"/>
    </source>
</evidence>
<sequence>MRLTLKPLAFVALSCLALTACKDEESAGVGSAKSGVKVAESPLAAVDANIEALKNNDLKALVLSSVPPSMTEHLRAKWKSEMNQDPITEEDRAKFAEALTMLTAPGAEQKIWTDVQPKFAEWQKEAQFQMPMYIGIGQGMLGSMVDGNEDLTEAQKTQAKAGIGAFGTWASSAKFLDADLAQKSIGIVCHAAREMKLESLDQARAMPFDEALEKGNIAFKATRDLLDNYGFPTNDVLKSLKSEVIAQNGDTAKVKVTYQMFGTPLEVESDLVKLEGGWYSKESVEKIRAEMNGSANSEPSPDADAAEGSDESAEG</sequence>
<protein>
    <recommendedName>
        <fullName evidence="5">DUF2059 domain-containing protein</fullName>
    </recommendedName>
</protein>
<evidence type="ECO:0000313" key="3">
    <source>
        <dbReference type="EMBL" id="AVP98874.1"/>
    </source>
</evidence>
<reference evidence="3 4" key="2">
    <citation type="submission" date="2018-03" db="EMBL/GenBank/DDBJ databases">
        <authorList>
            <person name="Keele B.F."/>
        </authorList>
    </citation>
    <scope>NUCLEOTIDE SEQUENCE [LARGE SCALE GENOMIC DNA]</scope>
    <source>
        <strain evidence="3 4">D13</strain>
    </source>
</reference>
<feature type="region of interest" description="Disordered" evidence="1">
    <location>
        <begin position="289"/>
        <end position="315"/>
    </location>
</feature>
<dbReference type="Proteomes" id="UP000241074">
    <property type="component" value="Chromosome"/>
</dbReference>
<organism evidence="3 4">
    <name type="scientific">Ahniella affigens</name>
    <dbReference type="NCBI Taxonomy" id="2021234"/>
    <lineage>
        <taxon>Bacteria</taxon>
        <taxon>Pseudomonadati</taxon>
        <taxon>Pseudomonadota</taxon>
        <taxon>Gammaproteobacteria</taxon>
        <taxon>Lysobacterales</taxon>
        <taxon>Rhodanobacteraceae</taxon>
        <taxon>Ahniella</taxon>
    </lineage>
</organism>
<name>A0A2P1PVS1_9GAMM</name>
<gene>
    <name evidence="3" type="ORF">C7S18_17570</name>
</gene>
<evidence type="ECO:0000256" key="2">
    <source>
        <dbReference type="SAM" id="SignalP"/>
    </source>
</evidence>
<dbReference type="KEGG" id="xba:C7S18_17570"/>
<feature type="compositionally biased region" description="Acidic residues" evidence="1">
    <location>
        <begin position="304"/>
        <end position="315"/>
    </location>
</feature>